<dbReference type="InterPro" id="IPR034804">
    <property type="entry name" value="SQR/QFR_C/D"/>
</dbReference>
<dbReference type="InterPro" id="IPR000701">
    <property type="entry name" value="SuccDH_FuR_B_TM-su"/>
</dbReference>
<evidence type="ECO:0000313" key="15">
    <source>
        <dbReference type="Proteomes" id="UP000613582"/>
    </source>
</evidence>
<dbReference type="PANTHER" id="PTHR10978:SF5">
    <property type="entry name" value="SUCCINATE DEHYDROGENASE CYTOCHROME B560 SUBUNIT, MITOCHONDRIAL"/>
    <property type="match status" value="1"/>
</dbReference>
<evidence type="ECO:0000256" key="5">
    <source>
        <dbReference type="ARBA" id="ARBA00022617"/>
    </source>
</evidence>
<dbReference type="GO" id="GO:0046872">
    <property type="term" value="F:metal ion binding"/>
    <property type="evidence" value="ECO:0007669"/>
    <property type="project" value="UniProtKB-KW"/>
</dbReference>
<protein>
    <recommendedName>
        <fullName evidence="4">Succinate dehydrogenase cytochrome b556 subunit</fullName>
    </recommendedName>
</protein>
<evidence type="ECO:0000256" key="12">
    <source>
        <dbReference type="PIRSR" id="PIRSR000178-1"/>
    </source>
</evidence>
<evidence type="ECO:0000256" key="3">
    <source>
        <dbReference type="ARBA" id="ARBA00007244"/>
    </source>
</evidence>
<dbReference type="InterPro" id="IPR018495">
    <property type="entry name" value="Succ_DH_cyt_bsu_CS"/>
</dbReference>
<proteinExistence type="inferred from homology"/>
<evidence type="ECO:0000256" key="1">
    <source>
        <dbReference type="ARBA" id="ARBA00004050"/>
    </source>
</evidence>
<feature type="binding site" description="axial binding residue" evidence="12">
    <location>
        <position position="83"/>
    </location>
    <ligand>
        <name>heme</name>
        <dbReference type="ChEBI" id="CHEBI:30413"/>
        <note>ligand shared with second transmembrane subunit</note>
    </ligand>
    <ligandPart>
        <name>Fe</name>
        <dbReference type="ChEBI" id="CHEBI:18248"/>
    </ligandPart>
</feature>
<keyword evidence="6 13" id="KW-0812">Transmembrane</keyword>
<comment type="function">
    <text evidence="1">Membrane-anchoring subunit of succinate dehydrogenase (SDH).</text>
</comment>
<dbReference type="Pfam" id="PF01127">
    <property type="entry name" value="Sdh_cyt"/>
    <property type="match status" value="1"/>
</dbReference>
<dbReference type="PROSITE" id="PS01001">
    <property type="entry name" value="SDH_CYT_2"/>
    <property type="match status" value="1"/>
</dbReference>
<dbReference type="Proteomes" id="UP000613582">
    <property type="component" value="Unassembled WGS sequence"/>
</dbReference>
<keyword evidence="15" id="KW-1185">Reference proteome</keyword>
<evidence type="ECO:0000256" key="8">
    <source>
        <dbReference type="ARBA" id="ARBA00022989"/>
    </source>
</evidence>
<dbReference type="GO" id="GO:0016020">
    <property type="term" value="C:membrane"/>
    <property type="evidence" value="ECO:0007669"/>
    <property type="project" value="UniProtKB-SubCell"/>
</dbReference>
<comment type="caution">
    <text evidence="14">The sequence shown here is derived from an EMBL/GenBank/DDBJ whole genome shotgun (WGS) entry which is preliminary data.</text>
</comment>
<dbReference type="NCBIfam" id="TIGR02970">
    <property type="entry name" value="succ_dehyd_cytB"/>
    <property type="match status" value="1"/>
</dbReference>
<evidence type="ECO:0000256" key="13">
    <source>
        <dbReference type="SAM" id="Phobius"/>
    </source>
</evidence>
<evidence type="ECO:0000313" key="14">
    <source>
        <dbReference type="EMBL" id="GGD15663.1"/>
    </source>
</evidence>
<keyword evidence="5 12" id="KW-0349">Heme</keyword>
<dbReference type="InterPro" id="IPR014314">
    <property type="entry name" value="Succ_DH_cytb556"/>
</dbReference>
<evidence type="ECO:0000256" key="11">
    <source>
        <dbReference type="ARBA" id="ARBA00025912"/>
    </source>
</evidence>
<keyword evidence="10 13" id="KW-0472">Membrane</keyword>
<feature type="transmembrane region" description="Helical" evidence="13">
    <location>
        <begin position="68"/>
        <end position="88"/>
    </location>
</feature>
<dbReference type="PANTHER" id="PTHR10978">
    <property type="entry name" value="SUCCINATE DEHYDROGENASE CYTOCHROME B560 SUBUNIT"/>
    <property type="match status" value="1"/>
</dbReference>
<keyword evidence="8 13" id="KW-1133">Transmembrane helix</keyword>
<name>A0A8J2V3G0_9PROT</name>
<evidence type="ECO:0000256" key="10">
    <source>
        <dbReference type="ARBA" id="ARBA00023136"/>
    </source>
</evidence>
<accession>A0A8J2V3G0</accession>
<feature type="transmembrane region" description="Helical" evidence="13">
    <location>
        <begin position="108"/>
        <end position="128"/>
    </location>
</feature>
<comment type="subcellular location">
    <subcellularLocation>
        <location evidence="2">Membrane</location>
        <topology evidence="2">Multi-pass membrane protein</topology>
    </subcellularLocation>
</comment>
<evidence type="ECO:0000256" key="9">
    <source>
        <dbReference type="ARBA" id="ARBA00023004"/>
    </source>
</evidence>
<dbReference type="SUPFAM" id="SSF81343">
    <property type="entry name" value="Fumarate reductase respiratory complex transmembrane subunits"/>
    <property type="match status" value="1"/>
</dbReference>
<gene>
    <name evidence="14" type="primary">sdhC</name>
    <name evidence="14" type="ORF">GCM10011342_25520</name>
</gene>
<reference evidence="14" key="2">
    <citation type="submission" date="2020-09" db="EMBL/GenBank/DDBJ databases">
        <authorList>
            <person name="Sun Q."/>
            <person name="Zhou Y."/>
        </authorList>
    </citation>
    <scope>NUCLEOTIDE SEQUENCE</scope>
    <source>
        <strain evidence="14">CGMCC 1.12921</strain>
    </source>
</reference>
<keyword evidence="9 12" id="KW-0408">Iron</keyword>
<evidence type="ECO:0000256" key="6">
    <source>
        <dbReference type="ARBA" id="ARBA00022692"/>
    </source>
</evidence>
<dbReference type="RefSeq" id="WP_188158047.1">
    <property type="nucleotide sequence ID" value="NZ_BMGH01000001.1"/>
</dbReference>
<reference evidence="14" key="1">
    <citation type="journal article" date="2014" name="Int. J. Syst. Evol. Microbiol.">
        <title>Complete genome sequence of Corynebacterium casei LMG S-19264T (=DSM 44701T), isolated from a smear-ripened cheese.</title>
        <authorList>
            <consortium name="US DOE Joint Genome Institute (JGI-PGF)"/>
            <person name="Walter F."/>
            <person name="Albersmeier A."/>
            <person name="Kalinowski J."/>
            <person name="Ruckert C."/>
        </authorList>
    </citation>
    <scope>NUCLEOTIDE SEQUENCE</scope>
    <source>
        <strain evidence="14">CGMCC 1.12921</strain>
    </source>
</reference>
<sequence>MSDQSASTPLSPHLQIWRWTVTLFCSITHRVTGMALYAGTILLTIWLASAATGEAAFATVQAIYTSPFGLIVLFGYTWALFFHLLNGIRHFVWDAGYGFSIPASRGSAWGVVGGSLALTIAVWAAVFMTGGN</sequence>
<comment type="cofactor">
    <cofactor evidence="12">
        <name>heme</name>
        <dbReference type="ChEBI" id="CHEBI:30413"/>
    </cofactor>
    <text evidence="12">The heme is bound between the two transmembrane subunits.</text>
</comment>
<comment type="subunit">
    <text evidence="11">Part of an enzyme complex containing four subunits: a flavoprotein, an iron-sulfur protein, plus two membrane-anchoring proteins, SdhC and SdhD. The complex can form homotrimers.</text>
</comment>
<evidence type="ECO:0000256" key="2">
    <source>
        <dbReference type="ARBA" id="ARBA00004141"/>
    </source>
</evidence>
<evidence type="ECO:0000256" key="4">
    <source>
        <dbReference type="ARBA" id="ARBA00020076"/>
    </source>
</evidence>
<dbReference type="GO" id="GO:0009055">
    <property type="term" value="F:electron transfer activity"/>
    <property type="evidence" value="ECO:0007669"/>
    <property type="project" value="InterPro"/>
</dbReference>
<dbReference type="PIRSF" id="PIRSF000178">
    <property type="entry name" value="SDH_cyt_b560"/>
    <property type="match status" value="1"/>
</dbReference>
<organism evidence="14 15">
    <name type="scientific">Aquisalinus flavus</name>
    <dbReference type="NCBI Taxonomy" id="1526572"/>
    <lineage>
        <taxon>Bacteria</taxon>
        <taxon>Pseudomonadati</taxon>
        <taxon>Pseudomonadota</taxon>
        <taxon>Alphaproteobacteria</taxon>
        <taxon>Parvularculales</taxon>
        <taxon>Parvularculaceae</taxon>
        <taxon>Aquisalinus</taxon>
    </lineage>
</organism>
<comment type="similarity">
    <text evidence="3">Belongs to the cytochrome b560 family.</text>
</comment>
<dbReference type="Gene3D" id="1.20.1300.10">
    <property type="entry name" value="Fumarate reductase/succinate dehydrogenase, transmembrane subunit"/>
    <property type="match status" value="1"/>
</dbReference>
<dbReference type="GO" id="GO:0006099">
    <property type="term" value="P:tricarboxylic acid cycle"/>
    <property type="evidence" value="ECO:0007669"/>
    <property type="project" value="InterPro"/>
</dbReference>
<feature type="transmembrane region" description="Helical" evidence="13">
    <location>
        <begin position="34"/>
        <end position="56"/>
    </location>
</feature>
<dbReference type="AlphaFoldDB" id="A0A8J2V3G0"/>
<evidence type="ECO:0000256" key="7">
    <source>
        <dbReference type="ARBA" id="ARBA00022723"/>
    </source>
</evidence>
<dbReference type="EMBL" id="BMGH01000001">
    <property type="protein sequence ID" value="GGD15663.1"/>
    <property type="molecule type" value="Genomic_DNA"/>
</dbReference>
<dbReference type="CDD" id="cd03499">
    <property type="entry name" value="SQR_TypeC_SdhC"/>
    <property type="match status" value="1"/>
</dbReference>
<keyword evidence="7 12" id="KW-0479">Metal-binding</keyword>